<dbReference type="GO" id="GO:0008253">
    <property type="term" value="F:5'-nucleotidase activity"/>
    <property type="evidence" value="ECO:0007669"/>
    <property type="project" value="InterPro"/>
</dbReference>
<dbReference type="PANTHER" id="PTHR47478:SF1">
    <property type="entry name" value="PYRIMIDINE 5'-NUCLEOTIDASE YJJG"/>
    <property type="match status" value="1"/>
</dbReference>
<reference evidence="1" key="2">
    <citation type="journal article" date="2021" name="PeerJ">
        <title>Extensive microbial diversity within the chicken gut microbiome revealed by metagenomics and culture.</title>
        <authorList>
            <person name="Gilroy R."/>
            <person name="Ravi A."/>
            <person name="Getino M."/>
            <person name="Pursley I."/>
            <person name="Horton D.L."/>
            <person name="Alikhan N.F."/>
            <person name="Baker D."/>
            <person name="Gharbi K."/>
            <person name="Hall N."/>
            <person name="Watson M."/>
            <person name="Adriaenssens E.M."/>
            <person name="Foster-Nyarko E."/>
            <person name="Jarju S."/>
            <person name="Secka A."/>
            <person name="Antonio M."/>
            <person name="Oren A."/>
            <person name="Chaudhuri R.R."/>
            <person name="La Ragione R."/>
            <person name="Hildebrand F."/>
            <person name="Pallen M.J."/>
        </authorList>
    </citation>
    <scope>NUCLEOTIDE SEQUENCE</scope>
    <source>
        <strain evidence="1">CHK199-13235</strain>
    </source>
</reference>
<dbReference type="PANTHER" id="PTHR47478">
    <property type="match status" value="1"/>
</dbReference>
<dbReference type="InterPro" id="IPR006439">
    <property type="entry name" value="HAD-SF_hydro_IA"/>
</dbReference>
<organism evidence="1 2">
    <name type="scientific">Candidatus Merdivicinus excrementipullorum</name>
    <dbReference type="NCBI Taxonomy" id="2840867"/>
    <lineage>
        <taxon>Bacteria</taxon>
        <taxon>Bacillati</taxon>
        <taxon>Bacillota</taxon>
        <taxon>Clostridia</taxon>
        <taxon>Eubacteriales</taxon>
        <taxon>Oscillospiraceae</taxon>
        <taxon>Oscillospiraceae incertae sedis</taxon>
        <taxon>Candidatus Merdivicinus</taxon>
    </lineage>
</organism>
<dbReference type="InterPro" id="IPR052550">
    <property type="entry name" value="Pyrimidine_5'-ntase_YjjG"/>
</dbReference>
<dbReference type="Pfam" id="PF00702">
    <property type="entry name" value="Hydrolase"/>
    <property type="match status" value="1"/>
</dbReference>
<proteinExistence type="predicted"/>
<dbReference type="InterPro" id="IPR036412">
    <property type="entry name" value="HAD-like_sf"/>
</dbReference>
<dbReference type="NCBIfam" id="TIGR02254">
    <property type="entry name" value="YjjG_YfnB"/>
    <property type="match status" value="1"/>
</dbReference>
<dbReference type="Proteomes" id="UP000824002">
    <property type="component" value="Unassembled WGS sequence"/>
</dbReference>
<accession>A0A9D1FPK5</accession>
<protein>
    <submittedName>
        <fullName evidence="1">Noncanonical pyrimidine nucleotidase, YjjG family</fullName>
    </submittedName>
</protein>
<evidence type="ECO:0000313" key="1">
    <source>
        <dbReference type="EMBL" id="HIS77238.1"/>
    </source>
</evidence>
<dbReference type="SFLD" id="SFLDG01129">
    <property type="entry name" value="C1.5:_HAD__Beta-PGM__Phosphata"/>
    <property type="match status" value="1"/>
</dbReference>
<dbReference type="Gene3D" id="3.40.50.1000">
    <property type="entry name" value="HAD superfamily/HAD-like"/>
    <property type="match status" value="1"/>
</dbReference>
<dbReference type="AlphaFoldDB" id="A0A9D1FPK5"/>
<sequence length="231" mass="26327">MKQYSIYLMDADDTLFDFQKAERCAFFKTFEALSGQACTQEIYAKYSQLNRSLWEALERREITKPQLQETRFGLFLKEQGLSGDGLVWNETYLDHLSEGNFLFDKALEVCRELSQKAALYLATNGVTRVQKKRLRDSAIAPYIRGIFVSEEAGAEKPSPVYFDHVMKRLGNPGKEQILMVGDSLTSDMAGGIAAGIDTCWYNPRRKPLPPSLKVTWQIHSLEQLLPPSMER</sequence>
<dbReference type="NCBIfam" id="TIGR01549">
    <property type="entry name" value="HAD-SF-IA-v1"/>
    <property type="match status" value="1"/>
</dbReference>
<dbReference type="InterPro" id="IPR023198">
    <property type="entry name" value="PGP-like_dom2"/>
</dbReference>
<comment type="caution">
    <text evidence="1">The sequence shown here is derived from an EMBL/GenBank/DDBJ whole genome shotgun (WGS) entry which is preliminary data.</text>
</comment>
<dbReference type="InterPro" id="IPR011951">
    <property type="entry name" value="HAD-SF_hydro_IA_YjjG/PynA"/>
</dbReference>
<dbReference type="EMBL" id="DVJP01000070">
    <property type="protein sequence ID" value="HIS77238.1"/>
    <property type="molecule type" value="Genomic_DNA"/>
</dbReference>
<dbReference type="Gene3D" id="1.10.150.240">
    <property type="entry name" value="Putative phosphatase, domain 2"/>
    <property type="match status" value="1"/>
</dbReference>
<dbReference type="SUPFAM" id="SSF56784">
    <property type="entry name" value="HAD-like"/>
    <property type="match status" value="1"/>
</dbReference>
<evidence type="ECO:0000313" key="2">
    <source>
        <dbReference type="Proteomes" id="UP000824002"/>
    </source>
</evidence>
<reference evidence="1" key="1">
    <citation type="submission" date="2020-10" db="EMBL/GenBank/DDBJ databases">
        <authorList>
            <person name="Gilroy R."/>
        </authorList>
    </citation>
    <scope>NUCLEOTIDE SEQUENCE</scope>
    <source>
        <strain evidence="1">CHK199-13235</strain>
    </source>
</reference>
<dbReference type="InterPro" id="IPR023214">
    <property type="entry name" value="HAD_sf"/>
</dbReference>
<name>A0A9D1FPK5_9FIRM</name>
<gene>
    <name evidence="1" type="ORF">IAB51_10615</name>
</gene>
<dbReference type="SFLD" id="SFLDS00003">
    <property type="entry name" value="Haloacid_Dehalogenase"/>
    <property type="match status" value="1"/>
</dbReference>